<comment type="caution">
    <text evidence="4">The sequence shown here is derived from an EMBL/GenBank/DDBJ whole genome shotgun (WGS) entry which is preliminary data.</text>
</comment>
<evidence type="ECO:0000256" key="1">
    <source>
        <dbReference type="SAM" id="Coils"/>
    </source>
</evidence>
<evidence type="ECO:0000313" key="4">
    <source>
        <dbReference type="EMBL" id="MCC2118434.1"/>
    </source>
</evidence>
<keyword evidence="5" id="KW-1185">Reference proteome</keyword>
<keyword evidence="3" id="KW-0812">Transmembrane</keyword>
<keyword evidence="3" id="KW-1133">Transmembrane helix</keyword>
<evidence type="ECO:0000256" key="3">
    <source>
        <dbReference type="SAM" id="Phobius"/>
    </source>
</evidence>
<evidence type="ECO:0000256" key="2">
    <source>
        <dbReference type="SAM" id="MobiDB-lite"/>
    </source>
</evidence>
<gene>
    <name evidence="4" type="ORF">LKD75_02310</name>
</gene>
<dbReference type="AlphaFoldDB" id="A0AAE2ZZF1"/>
<protein>
    <recommendedName>
        <fullName evidence="6">Flagellar motility protein MotE, a chaperone for MotC folding</fullName>
    </recommendedName>
</protein>
<reference evidence="4 5" key="1">
    <citation type="submission" date="2021-10" db="EMBL/GenBank/DDBJ databases">
        <title>Anaerobic single-cell dispensing facilitates the cultivation of human gut bacteria.</title>
        <authorList>
            <person name="Afrizal A."/>
        </authorList>
    </citation>
    <scope>NUCLEOTIDE SEQUENCE [LARGE SCALE GENOMIC DNA]</scope>
    <source>
        <strain evidence="4 5">CLA-AA-H273</strain>
    </source>
</reference>
<dbReference type="Proteomes" id="UP001197795">
    <property type="component" value="Unassembled WGS sequence"/>
</dbReference>
<sequence>MAREKTPEENAADNERKQLVEEKKNLKKEQQAQRKEAKRRAREIAKQEDELEDGNEGNSLLTFGATILIVALWLAVICVIIKLDIGGFGSSVVTPILKDVPVLNRILPGNSVTETTNSGAYGGYTSLQDAVDQIKSLELQLEQIQNASSAKDEELDQLKAEVLRLKEFENQQVEFQRIQKEFYDEVVYSDKGPGAEEYKKYYESMDPATAEYIYKQVVTQLQESQEVQDYAAAYSAMKPKQAAAIFEQMTNNLDLAARILKVMSADDRGAILGAMNSEVAAKITKIMDPES</sequence>
<feature type="coiled-coil region" evidence="1">
    <location>
        <begin position="127"/>
        <end position="171"/>
    </location>
</feature>
<dbReference type="RefSeq" id="WP_022311831.1">
    <property type="nucleotide sequence ID" value="NZ_JAJEPV010000004.1"/>
</dbReference>
<accession>A0AAE2ZZF1</accession>
<keyword evidence="3" id="KW-0472">Membrane</keyword>
<dbReference type="SUPFAM" id="SSF158791">
    <property type="entry name" value="MgtE N-terminal domain-like"/>
    <property type="match status" value="1"/>
</dbReference>
<keyword evidence="1" id="KW-0175">Coiled coil</keyword>
<feature type="region of interest" description="Disordered" evidence="2">
    <location>
        <begin position="1"/>
        <end position="55"/>
    </location>
</feature>
<organism evidence="4 5">
    <name type="scientific">Waltera acetigignens</name>
    <dbReference type="NCBI Taxonomy" id="2981769"/>
    <lineage>
        <taxon>Bacteria</taxon>
        <taxon>Bacillati</taxon>
        <taxon>Bacillota</taxon>
        <taxon>Clostridia</taxon>
        <taxon>Lachnospirales</taxon>
        <taxon>Lachnospiraceae</taxon>
        <taxon>Waltera</taxon>
    </lineage>
</organism>
<feature type="compositionally biased region" description="Basic and acidic residues" evidence="2">
    <location>
        <begin position="1"/>
        <end position="35"/>
    </location>
</feature>
<name>A0AAE2ZZF1_9FIRM</name>
<dbReference type="EMBL" id="JAJEPV010000004">
    <property type="protein sequence ID" value="MCC2118434.1"/>
    <property type="molecule type" value="Genomic_DNA"/>
</dbReference>
<proteinExistence type="predicted"/>
<evidence type="ECO:0000313" key="5">
    <source>
        <dbReference type="Proteomes" id="UP001197795"/>
    </source>
</evidence>
<evidence type="ECO:0008006" key="6">
    <source>
        <dbReference type="Google" id="ProtNLM"/>
    </source>
</evidence>
<feature type="transmembrane region" description="Helical" evidence="3">
    <location>
        <begin position="60"/>
        <end position="81"/>
    </location>
</feature>